<keyword evidence="2" id="KW-0539">Nucleus</keyword>
<comment type="subcellular location">
    <subcellularLocation>
        <location evidence="1">Nucleus</location>
    </subcellularLocation>
</comment>
<name>A0AAV2C027_9ARAC</name>
<protein>
    <recommendedName>
        <fullName evidence="3">Ubiquitin-like domain-containing protein</fullName>
    </recommendedName>
</protein>
<dbReference type="InterPro" id="IPR000626">
    <property type="entry name" value="Ubiquitin-like_dom"/>
</dbReference>
<dbReference type="Pfam" id="PF00240">
    <property type="entry name" value="ubiquitin"/>
    <property type="match status" value="1"/>
</dbReference>
<dbReference type="EMBL" id="CAXIEN010000931">
    <property type="protein sequence ID" value="CAL1301892.1"/>
    <property type="molecule type" value="Genomic_DNA"/>
</dbReference>
<evidence type="ECO:0000259" key="3">
    <source>
        <dbReference type="PROSITE" id="PS50053"/>
    </source>
</evidence>
<dbReference type="Gene3D" id="3.10.20.90">
    <property type="entry name" value="Phosphatidylinositol 3-kinase Catalytic Subunit, Chain A, domain 1"/>
    <property type="match status" value="1"/>
</dbReference>
<feature type="non-terminal residue" evidence="4">
    <location>
        <position position="81"/>
    </location>
</feature>
<dbReference type="SUPFAM" id="SSF54236">
    <property type="entry name" value="Ubiquitin-like"/>
    <property type="match status" value="1"/>
</dbReference>
<dbReference type="PANTHER" id="PTHR23010">
    <property type="entry name" value="MIDNOLIN"/>
    <property type="match status" value="1"/>
</dbReference>
<gene>
    <name evidence="4" type="ORF">LARSCL_LOCUS22762</name>
</gene>
<dbReference type="InterPro" id="IPR039336">
    <property type="entry name" value="Midnolin"/>
</dbReference>
<sequence length="81" mass="8873">MAEERRVFVQPTTGGRIELRVSPDSSVGSLKSAVAKRLKLSKDKIVLLHRNKQLTEGSLMDNNILEGSKLTLLPTVETGIT</sequence>
<dbReference type="PANTHER" id="PTHR23010:SF1">
    <property type="entry name" value="MIDNOLIN"/>
    <property type="match status" value="1"/>
</dbReference>
<proteinExistence type="predicted"/>
<dbReference type="SMART" id="SM00213">
    <property type="entry name" value="UBQ"/>
    <property type="match status" value="1"/>
</dbReference>
<comment type="caution">
    <text evidence="4">The sequence shown here is derived from an EMBL/GenBank/DDBJ whole genome shotgun (WGS) entry which is preliminary data.</text>
</comment>
<evidence type="ECO:0000313" key="4">
    <source>
        <dbReference type="EMBL" id="CAL1301892.1"/>
    </source>
</evidence>
<keyword evidence="5" id="KW-1185">Reference proteome</keyword>
<reference evidence="4 5" key="1">
    <citation type="submission" date="2024-04" db="EMBL/GenBank/DDBJ databases">
        <authorList>
            <person name="Rising A."/>
            <person name="Reimegard J."/>
            <person name="Sonavane S."/>
            <person name="Akerstrom W."/>
            <person name="Nylinder S."/>
            <person name="Hedman E."/>
            <person name="Kallberg Y."/>
        </authorList>
    </citation>
    <scope>NUCLEOTIDE SEQUENCE [LARGE SCALE GENOMIC DNA]</scope>
</reference>
<evidence type="ECO:0000256" key="1">
    <source>
        <dbReference type="ARBA" id="ARBA00004123"/>
    </source>
</evidence>
<accession>A0AAV2C027</accession>
<feature type="domain" description="Ubiquitin-like" evidence="3">
    <location>
        <begin position="5"/>
        <end position="79"/>
    </location>
</feature>
<dbReference type="PROSITE" id="PS50053">
    <property type="entry name" value="UBIQUITIN_2"/>
    <property type="match status" value="1"/>
</dbReference>
<evidence type="ECO:0000313" key="5">
    <source>
        <dbReference type="Proteomes" id="UP001497382"/>
    </source>
</evidence>
<dbReference type="InterPro" id="IPR029071">
    <property type="entry name" value="Ubiquitin-like_domsf"/>
</dbReference>
<dbReference type="AlphaFoldDB" id="A0AAV2C027"/>
<evidence type="ECO:0000256" key="2">
    <source>
        <dbReference type="ARBA" id="ARBA00023242"/>
    </source>
</evidence>
<organism evidence="4 5">
    <name type="scientific">Larinioides sclopetarius</name>
    <dbReference type="NCBI Taxonomy" id="280406"/>
    <lineage>
        <taxon>Eukaryota</taxon>
        <taxon>Metazoa</taxon>
        <taxon>Ecdysozoa</taxon>
        <taxon>Arthropoda</taxon>
        <taxon>Chelicerata</taxon>
        <taxon>Arachnida</taxon>
        <taxon>Araneae</taxon>
        <taxon>Araneomorphae</taxon>
        <taxon>Entelegynae</taxon>
        <taxon>Araneoidea</taxon>
        <taxon>Araneidae</taxon>
        <taxon>Larinioides</taxon>
    </lineage>
</organism>
<dbReference type="GO" id="GO:0005634">
    <property type="term" value="C:nucleus"/>
    <property type="evidence" value="ECO:0007669"/>
    <property type="project" value="UniProtKB-SubCell"/>
</dbReference>
<dbReference type="Proteomes" id="UP001497382">
    <property type="component" value="Unassembled WGS sequence"/>
</dbReference>